<accession>A0A6G4WAD5</accession>
<dbReference type="AlphaFoldDB" id="A0A6G4WAD5"/>
<dbReference type="Proteomes" id="UP001642900">
    <property type="component" value="Unassembled WGS sequence"/>
</dbReference>
<sequence length="133" mass="14646">MVRTGSTKKKDGAYASGRLVVARGFLKDARNSVTVADPGDIGNPAMSTVINCVIAYADALTAKYRGEINQEDHQAAVKLLRAALGNDLPRRQESNLKTLLVQYGSRAKTRADAERSLERLEEFADWAEEMYAR</sequence>
<proteinExistence type="predicted"/>
<evidence type="ECO:0008006" key="3">
    <source>
        <dbReference type="Google" id="ProtNLM"/>
    </source>
</evidence>
<comment type="caution">
    <text evidence="1">The sequence shown here is derived from an EMBL/GenBank/DDBJ whole genome shotgun (WGS) entry which is preliminary data.</text>
</comment>
<dbReference type="EMBL" id="JAAKZF010000006">
    <property type="protein sequence ID" value="NGO51110.1"/>
    <property type="molecule type" value="Genomic_DNA"/>
</dbReference>
<name>A0A6G4WAD5_9HYPH</name>
<keyword evidence="2" id="KW-1185">Reference proteome</keyword>
<organism evidence="1 2">
    <name type="scientific">Allomesorhizobium camelthorni</name>
    <dbReference type="NCBI Taxonomy" id="475069"/>
    <lineage>
        <taxon>Bacteria</taxon>
        <taxon>Pseudomonadati</taxon>
        <taxon>Pseudomonadota</taxon>
        <taxon>Alphaproteobacteria</taxon>
        <taxon>Hyphomicrobiales</taxon>
        <taxon>Phyllobacteriaceae</taxon>
        <taxon>Allomesorhizobium</taxon>
    </lineage>
</organism>
<evidence type="ECO:0000313" key="2">
    <source>
        <dbReference type="Proteomes" id="UP001642900"/>
    </source>
</evidence>
<reference evidence="1 2" key="1">
    <citation type="submission" date="2020-02" db="EMBL/GenBank/DDBJ databases">
        <title>Genome sequence of strain CCNWXJ40-4.</title>
        <authorList>
            <person name="Gao J."/>
            <person name="Sun J."/>
        </authorList>
    </citation>
    <scope>NUCLEOTIDE SEQUENCE [LARGE SCALE GENOMIC DNA]</scope>
    <source>
        <strain evidence="1 2">CCNWXJ 40-4</strain>
    </source>
</reference>
<protein>
    <recommendedName>
        <fullName evidence="3">HEPN domain-containing protein</fullName>
    </recommendedName>
</protein>
<gene>
    <name evidence="1" type="ORF">G6N73_07930</name>
</gene>
<evidence type="ECO:0000313" key="1">
    <source>
        <dbReference type="EMBL" id="NGO51110.1"/>
    </source>
</evidence>
<dbReference type="RefSeq" id="WP_165025786.1">
    <property type="nucleotide sequence ID" value="NZ_JAAKZF010000006.1"/>
</dbReference>